<dbReference type="InterPro" id="IPR022790">
    <property type="entry name" value="GH26_dom"/>
</dbReference>
<dbReference type="PANTHER" id="PTHR40079">
    <property type="entry name" value="MANNAN ENDO-1,4-BETA-MANNOSIDASE E-RELATED"/>
    <property type="match status" value="1"/>
</dbReference>
<accession>A0ABS3DPL8</accession>
<evidence type="ECO:0000313" key="7">
    <source>
        <dbReference type="EMBL" id="MBN8233282.1"/>
    </source>
</evidence>
<dbReference type="EMBL" id="JAFIMU010000017">
    <property type="protein sequence ID" value="MBN8233282.1"/>
    <property type="molecule type" value="Genomic_DNA"/>
</dbReference>
<dbReference type="PROSITE" id="PS51257">
    <property type="entry name" value="PROKAR_LIPOPROTEIN"/>
    <property type="match status" value="1"/>
</dbReference>
<feature type="active site" description="Nucleophile" evidence="4">
    <location>
        <position position="407"/>
    </location>
</feature>
<evidence type="ECO:0000256" key="5">
    <source>
        <dbReference type="SAM" id="SignalP"/>
    </source>
</evidence>
<dbReference type="InterPro" id="IPR017853">
    <property type="entry name" value="GH"/>
</dbReference>
<evidence type="ECO:0000256" key="4">
    <source>
        <dbReference type="PROSITE-ProRule" id="PRU01100"/>
    </source>
</evidence>
<dbReference type="InterPro" id="IPR000805">
    <property type="entry name" value="Glyco_hydro_26"/>
</dbReference>
<evidence type="ECO:0000256" key="3">
    <source>
        <dbReference type="ARBA" id="ARBA00023295"/>
    </source>
</evidence>
<protein>
    <recommendedName>
        <fullName evidence="6">GH26 domain-containing protein</fullName>
    </recommendedName>
</protein>
<keyword evidence="2 4" id="KW-0378">Hydrolase</keyword>
<name>A0ABS3DPL8_9BACT</name>
<feature type="chain" id="PRO_5045089777" description="GH26 domain-containing protein" evidence="5">
    <location>
        <begin position="23"/>
        <end position="473"/>
    </location>
</feature>
<dbReference type="PROSITE" id="PS51764">
    <property type="entry name" value="GH26"/>
    <property type="match status" value="1"/>
</dbReference>
<keyword evidence="3 4" id="KW-0326">Glycosidase</keyword>
<dbReference type="RefSeq" id="WP_207057812.1">
    <property type="nucleotide sequence ID" value="NZ_JAFIMU010000017.1"/>
</dbReference>
<dbReference type="Proteomes" id="UP000664052">
    <property type="component" value="Unassembled WGS sequence"/>
</dbReference>
<dbReference type="SUPFAM" id="SSF51445">
    <property type="entry name" value="(Trans)glycosidases"/>
    <property type="match status" value="1"/>
</dbReference>
<keyword evidence="8" id="KW-1185">Reference proteome</keyword>
<dbReference type="Pfam" id="PF02156">
    <property type="entry name" value="Glyco_hydro_26"/>
    <property type="match status" value="1"/>
</dbReference>
<gene>
    <name evidence="7" type="ORF">JYK02_37780</name>
</gene>
<evidence type="ECO:0000313" key="8">
    <source>
        <dbReference type="Proteomes" id="UP000664052"/>
    </source>
</evidence>
<dbReference type="PANTHER" id="PTHR40079:SF4">
    <property type="entry name" value="GH26 DOMAIN-CONTAINING PROTEIN-RELATED"/>
    <property type="match status" value="1"/>
</dbReference>
<comment type="similarity">
    <text evidence="1 4">Belongs to the glycosyl hydrolase 26 family.</text>
</comment>
<keyword evidence="5" id="KW-0732">Signal</keyword>
<sequence>MSPIARRSTSFSRAGLTGLVTAALLALSTACGGPLDEATPLDDSAPSLETASAAVETSGALTITTSISVVDTSLERGQTLSASVTYKNNGTTAVTAKNIVLTSRAPGGTHAGGPYYDLTPRITNRTLQPGESVTLTATRVIASADPLGTWEAYPTWEDASSVWRDGSGLAFTVGTGGGGTGTSGPWISGASGVGVATGAFGTWRGTPVTLAATWSDNNSASVGLWQLDPGGEFGTWQGSIDIAVGAISDTESWASAATGAYDARWRQSLTALKTKWGSRPGTVYIRFAHEMNGNWYSWKVTSSNATAFISAWKRYRALQKEIFPAAKLVFSVNRESVSSGIDWRKTFPGAAYVDVMSVDYYNQYPYVATVTDWNNAIQQTDGYGAPKGLAKHLEFAKSVGLPLAISEWSGNADNGDSPVFIEQMFNFFKANGGTGAGKVLYESLFNVDRDNRRWILNPNTRMPNSAAKYQQLF</sequence>
<evidence type="ECO:0000259" key="6">
    <source>
        <dbReference type="PROSITE" id="PS51764"/>
    </source>
</evidence>
<evidence type="ECO:0000256" key="2">
    <source>
        <dbReference type="ARBA" id="ARBA00022801"/>
    </source>
</evidence>
<dbReference type="Gene3D" id="3.20.20.80">
    <property type="entry name" value="Glycosidases"/>
    <property type="match status" value="1"/>
</dbReference>
<feature type="signal peptide" evidence="5">
    <location>
        <begin position="1"/>
        <end position="22"/>
    </location>
</feature>
<evidence type="ECO:0000256" key="1">
    <source>
        <dbReference type="ARBA" id="ARBA00007754"/>
    </source>
</evidence>
<feature type="active site" description="Proton donor" evidence="4">
    <location>
        <position position="290"/>
    </location>
</feature>
<proteinExistence type="inferred from homology"/>
<comment type="caution">
    <text evidence="7">The sequence shown here is derived from an EMBL/GenBank/DDBJ whole genome shotgun (WGS) entry which is preliminary data.</text>
</comment>
<feature type="domain" description="GH26" evidence="6">
    <location>
        <begin position="153"/>
        <end position="473"/>
    </location>
</feature>
<organism evidence="7 8">
    <name type="scientific">Corallococcus macrosporus</name>
    <dbReference type="NCBI Taxonomy" id="35"/>
    <lineage>
        <taxon>Bacteria</taxon>
        <taxon>Pseudomonadati</taxon>
        <taxon>Myxococcota</taxon>
        <taxon>Myxococcia</taxon>
        <taxon>Myxococcales</taxon>
        <taxon>Cystobacterineae</taxon>
        <taxon>Myxococcaceae</taxon>
        <taxon>Corallococcus</taxon>
    </lineage>
</organism>
<reference evidence="7 8" key="1">
    <citation type="submission" date="2021-02" db="EMBL/GenBank/DDBJ databases">
        <title>De Novo genome assembly of isolated myxobacteria.</title>
        <authorList>
            <person name="Stevens D.C."/>
        </authorList>
    </citation>
    <scope>NUCLEOTIDE SEQUENCE [LARGE SCALE GENOMIC DNA]</scope>
    <source>
        <strain evidence="7 8">ATCC 29039</strain>
    </source>
</reference>